<dbReference type="InterPro" id="IPR029070">
    <property type="entry name" value="Chitinase_insertion_sf"/>
</dbReference>
<evidence type="ECO:0000313" key="4">
    <source>
        <dbReference type="Proteomes" id="UP000250642"/>
    </source>
</evidence>
<dbReference type="PROSITE" id="PS51910">
    <property type="entry name" value="GH18_2"/>
    <property type="match status" value="1"/>
</dbReference>
<dbReference type="EMBL" id="QEVW01000039">
    <property type="protein sequence ID" value="RAW09546.1"/>
    <property type="molecule type" value="Genomic_DNA"/>
</dbReference>
<feature type="domain" description="GH18" evidence="2">
    <location>
        <begin position="1"/>
        <end position="129"/>
    </location>
</feature>
<dbReference type="GO" id="GO:0005975">
    <property type="term" value="P:carbohydrate metabolic process"/>
    <property type="evidence" value="ECO:0007669"/>
    <property type="project" value="InterPro"/>
</dbReference>
<feature type="non-terminal residue" evidence="3">
    <location>
        <position position="129"/>
    </location>
</feature>
<evidence type="ECO:0000313" key="3">
    <source>
        <dbReference type="EMBL" id="RAW09546.1"/>
    </source>
</evidence>
<dbReference type="PANTHER" id="PTHR46066">
    <property type="entry name" value="CHITINASE DOMAIN-CONTAINING PROTEIN 1 FAMILY MEMBER"/>
    <property type="match status" value="1"/>
</dbReference>
<dbReference type="SUPFAM" id="SSF51445">
    <property type="entry name" value="(Trans)glycosidases"/>
    <property type="match status" value="1"/>
</dbReference>
<evidence type="ECO:0000256" key="1">
    <source>
        <dbReference type="SAM" id="MobiDB-lite"/>
    </source>
</evidence>
<dbReference type="Pfam" id="PF00704">
    <property type="entry name" value="Glyco_hydro_18"/>
    <property type="match status" value="1"/>
</dbReference>
<gene>
    <name evidence="3" type="ORF">DC345_31135</name>
</gene>
<organism evidence="3 4">
    <name type="scientific">Paenibacillus taichungensis</name>
    <dbReference type="NCBI Taxonomy" id="484184"/>
    <lineage>
        <taxon>Bacteria</taxon>
        <taxon>Bacillati</taxon>
        <taxon>Bacillota</taxon>
        <taxon>Bacilli</taxon>
        <taxon>Bacillales</taxon>
        <taxon>Paenibacillaceae</taxon>
        <taxon>Paenibacillus</taxon>
    </lineage>
</organism>
<dbReference type="PANTHER" id="PTHR46066:SF2">
    <property type="entry name" value="CHITINASE DOMAIN-CONTAINING PROTEIN 1"/>
    <property type="match status" value="1"/>
</dbReference>
<reference evidence="3 4" key="1">
    <citation type="submission" date="2018-04" db="EMBL/GenBank/DDBJ databases">
        <title>Paenibacillus taichungensis Genome sequencing and assembly.</title>
        <authorList>
            <person name="Xu J."/>
            <person name="Rensing C."/>
            <person name="Mazhar H.S."/>
        </authorList>
    </citation>
    <scope>NUCLEOTIDE SEQUENCE [LARGE SCALE GENOMIC DNA]</scope>
    <source>
        <strain evidence="3 4">NC1</strain>
    </source>
</reference>
<feature type="region of interest" description="Disordered" evidence="1">
    <location>
        <begin position="106"/>
        <end position="129"/>
    </location>
</feature>
<sequence length="129" mass="14150">MVSVPAEFENDPTNSWSGAFDYKEVGKHADYIQVMTYDQNGPWGPSGPVAGKDWMEAAIQYTISEIPLQKVIIGVPAYGYNWNETKKNGDIIALKDIPALIASTGAKPEWDESSSSISLHYQADDGSKH</sequence>
<dbReference type="InterPro" id="IPR017853">
    <property type="entry name" value="GH"/>
</dbReference>
<dbReference type="Gene3D" id="3.20.20.80">
    <property type="entry name" value="Glycosidases"/>
    <property type="match status" value="1"/>
</dbReference>
<comment type="caution">
    <text evidence="3">The sequence shown here is derived from an EMBL/GenBank/DDBJ whole genome shotgun (WGS) entry which is preliminary data.</text>
</comment>
<dbReference type="InterPro" id="IPR001223">
    <property type="entry name" value="Glyco_hydro18_cat"/>
</dbReference>
<name>A0A329QB20_9BACL</name>
<proteinExistence type="predicted"/>
<accession>A0A329QB20</accession>
<dbReference type="Gene3D" id="3.10.50.10">
    <property type="match status" value="1"/>
</dbReference>
<dbReference type="AlphaFoldDB" id="A0A329QB20"/>
<protein>
    <recommendedName>
        <fullName evidence="2">GH18 domain-containing protein</fullName>
    </recommendedName>
</protein>
<evidence type="ECO:0000259" key="2">
    <source>
        <dbReference type="PROSITE" id="PS51910"/>
    </source>
</evidence>
<dbReference type="Proteomes" id="UP000250642">
    <property type="component" value="Unassembled WGS sequence"/>
</dbReference>